<evidence type="ECO:0000313" key="1">
    <source>
        <dbReference type="EMBL" id="SJM95121.1"/>
    </source>
</evidence>
<protein>
    <submittedName>
        <fullName evidence="1">Uncharacterized protein</fullName>
    </submittedName>
</protein>
<reference evidence="2" key="1">
    <citation type="submission" date="2017-02" db="EMBL/GenBank/DDBJ databases">
        <authorList>
            <person name="Daims H."/>
        </authorList>
    </citation>
    <scope>NUCLEOTIDE SEQUENCE [LARGE SCALE GENOMIC DNA]</scope>
</reference>
<dbReference type="AlphaFoldDB" id="A0A1R4HGI3"/>
<dbReference type="EMBL" id="FUKI01000142">
    <property type="protein sequence ID" value="SJM95121.1"/>
    <property type="molecule type" value="Genomic_DNA"/>
</dbReference>
<proteinExistence type="predicted"/>
<evidence type="ECO:0000313" key="2">
    <source>
        <dbReference type="Proteomes" id="UP000195667"/>
    </source>
</evidence>
<name>A0A1R4HGI3_9GAMM</name>
<sequence>MWLAVTVWVVIAKILCPAHMNGFDKAAESVNLAS</sequence>
<dbReference type="Proteomes" id="UP000195667">
    <property type="component" value="Unassembled WGS sequence"/>
</dbReference>
<gene>
    <name evidence="1" type="ORF">CRENPOLYSF1_640022</name>
</gene>
<accession>A0A1R4HGI3</accession>
<keyword evidence="2" id="KW-1185">Reference proteome</keyword>
<organism evidence="1 2">
    <name type="scientific">Crenothrix polyspora</name>
    <dbReference type="NCBI Taxonomy" id="360316"/>
    <lineage>
        <taxon>Bacteria</taxon>
        <taxon>Pseudomonadati</taxon>
        <taxon>Pseudomonadota</taxon>
        <taxon>Gammaproteobacteria</taxon>
        <taxon>Methylococcales</taxon>
        <taxon>Crenotrichaceae</taxon>
        <taxon>Crenothrix</taxon>
    </lineage>
</organism>